<dbReference type="PANTHER" id="PTHR11048">
    <property type="entry name" value="PRENYLTRANSFERASES"/>
    <property type="match status" value="1"/>
</dbReference>
<dbReference type="EMBL" id="JARKIB010000038">
    <property type="protein sequence ID" value="KAJ7759888.1"/>
    <property type="molecule type" value="Genomic_DNA"/>
</dbReference>
<organism evidence="9 10">
    <name type="scientific">Mycena metata</name>
    <dbReference type="NCBI Taxonomy" id="1033252"/>
    <lineage>
        <taxon>Eukaryota</taxon>
        <taxon>Fungi</taxon>
        <taxon>Dikarya</taxon>
        <taxon>Basidiomycota</taxon>
        <taxon>Agaricomycotina</taxon>
        <taxon>Agaricomycetes</taxon>
        <taxon>Agaricomycetidae</taxon>
        <taxon>Agaricales</taxon>
        <taxon>Marasmiineae</taxon>
        <taxon>Mycenaceae</taxon>
        <taxon>Mycena</taxon>
    </lineage>
</organism>
<evidence type="ECO:0000256" key="2">
    <source>
        <dbReference type="ARBA" id="ARBA00004141"/>
    </source>
</evidence>
<comment type="similarity">
    <text evidence="3">Belongs to the UbiA prenyltransferase family.</text>
</comment>
<comment type="caution">
    <text evidence="9">The sequence shown here is derived from an EMBL/GenBank/DDBJ whole genome shotgun (WGS) entry which is preliminary data.</text>
</comment>
<dbReference type="Gene3D" id="1.10.357.140">
    <property type="entry name" value="UbiA prenyltransferase"/>
    <property type="match status" value="1"/>
</dbReference>
<evidence type="ECO:0000256" key="1">
    <source>
        <dbReference type="ARBA" id="ARBA00001946"/>
    </source>
</evidence>
<dbReference type="GO" id="GO:0005886">
    <property type="term" value="C:plasma membrane"/>
    <property type="evidence" value="ECO:0007669"/>
    <property type="project" value="TreeGrafter"/>
</dbReference>
<feature type="non-terminal residue" evidence="9">
    <location>
        <position position="1"/>
    </location>
</feature>
<dbReference type="PANTHER" id="PTHR11048:SF28">
    <property type="entry name" value="4-HYDROXYBENZOATE POLYPRENYLTRANSFERASE, MITOCHONDRIAL"/>
    <property type="match status" value="1"/>
</dbReference>
<dbReference type="GO" id="GO:0016765">
    <property type="term" value="F:transferase activity, transferring alkyl or aryl (other than methyl) groups"/>
    <property type="evidence" value="ECO:0007669"/>
    <property type="project" value="InterPro"/>
</dbReference>
<dbReference type="InterPro" id="IPR039653">
    <property type="entry name" value="Prenyltransferase"/>
</dbReference>
<comment type="subcellular location">
    <subcellularLocation>
        <location evidence="2">Membrane</location>
        <topology evidence="2">Multi-pass membrane protein</topology>
    </subcellularLocation>
</comment>
<evidence type="ECO:0000256" key="8">
    <source>
        <dbReference type="SAM" id="Phobius"/>
    </source>
</evidence>
<evidence type="ECO:0000256" key="6">
    <source>
        <dbReference type="ARBA" id="ARBA00022989"/>
    </source>
</evidence>
<keyword evidence="7 8" id="KW-0472">Membrane</keyword>
<keyword evidence="6 8" id="KW-1133">Transmembrane helix</keyword>
<sequence>MATAAFSINLPFEESLAQTFICAVRARSFTACILNDICSIDLDRNVERTKNRPPVTGAISAASAATLLSIFVLLWGLPGIFPFSALYPLIKRWRWWPQVWLGM</sequence>
<keyword evidence="5 8" id="KW-0812">Transmembrane</keyword>
<evidence type="ECO:0000256" key="4">
    <source>
        <dbReference type="ARBA" id="ARBA00022679"/>
    </source>
</evidence>
<evidence type="ECO:0000313" key="10">
    <source>
        <dbReference type="Proteomes" id="UP001215598"/>
    </source>
</evidence>
<keyword evidence="4" id="KW-0808">Transferase</keyword>
<name>A0AAD7JAW6_9AGAR</name>
<evidence type="ECO:0000256" key="7">
    <source>
        <dbReference type="ARBA" id="ARBA00023136"/>
    </source>
</evidence>
<feature type="transmembrane region" description="Helical" evidence="8">
    <location>
        <begin position="58"/>
        <end position="87"/>
    </location>
</feature>
<dbReference type="InterPro" id="IPR000537">
    <property type="entry name" value="UbiA_prenyltransferase"/>
</dbReference>
<evidence type="ECO:0000256" key="5">
    <source>
        <dbReference type="ARBA" id="ARBA00022692"/>
    </source>
</evidence>
<gene>
    <name evidence="9" type="ORF">B0H16DRAFT_1369878</name>
</gene>
<dbReference type="InterPro" id="IPR044878">
    <property type="entry name" value="UbiA_sf"/>
</dbReference>
<dbReference type="GO" id="GO:0006744">
    <property type="term" value="P:ubiquinone biosynthetic process"/>
    <property type="evidence" value="ECO:0007669"/>
    <property type="project" value="TreeGrafter"/>
</dbReference>
<evidence type="ECO:0000313" key="9">
    <source>
        <dbReference type="EMBL" id="KAJ7759888.1"/>
    </source>
</evidence>
<protein>
    <submittedName>
        <fullName evidence="9">Uncharacterized protein</fullName>
    </submittedName>
</protein>
<proteinExistence type="inferred from homology"/>
<dbReference type="Pfam" id="PF01040">
    <property type="entry name" value="UbiA"/>
    <property type="match status" value="1"/>
</dbReference>
<dbReference type="Proteomes" id="UP001215598">
    <property type="component" value="Unassembled WGS sequence"/>
</dbReference>
<reference evidence="9" key="1">
    <citation type="submission" date="2023-03" db="EMBL/GenBank/DDBJ databases">
        <title>Massive genome expansion in bonnet fungi (Mycena s.s.) driven by repeated elements and novel gene families across ecological guilds.</title>
        <authorList>
            <consortium name="Lawrence Berkeley National Laboratory"/>
            <person name="Harder C.B."/>
            <person name="Miyauchi S."/>
            <person name="Viragh M."/>
            <person name="Kuo A."/>
            <person name="Thoen E."/>
            <person name="Andreopoulos B."/>
            <person name="Lu D."/>
            <person name="Skrede I."/>
            <person name="Drula E."/>
            <person name="Henrissat B."/>
            <person name="Morin E."/>
            <person name="Kohler A."/>
            <person name="Barry K."/>
            <person name="LaButti K."/>
            <person name="Morin E."/>
            <person name="Salamov A."/>
            <person name="Lipzen A."/>
            <person name="Mereny Z."/>
            <person name="Hegedus B."/>
            <person name="Baldrian P."/>
            <person name="Stursova M."/>
            <person name="Weitz H."/>
            <person name="Taylor A."/>
            <person name="Grigoriev I.V."/>
            <person name="Nagy L.G."/>
            <person name="Martin F."/>
            <person name="Kauserud H."/>
        </authorList>
    </citation>
    <scope>NUCLEOTIDE SEQUENCE</scope>
    <source>
        <strain evidence="9">CBHHK182m</strain>
    </source>
</reference>
<accession>A0AAD7JAW6</accession>
<evidence type="ECO:0000256" key="3">
    <source>
        <dbReference type="ARBA" id="ARBA00005985"/>
    </source>
</evidence>
<comment type="cofactor">
    <cofactor evidence="1">
        <name>Mg(2+)</name>
        <dbReference type="ChEBI" id="CHEBI:18420"/>
    </cofactor>
</comment>
<dbReference type="AlphaFoldDB" id="A0AAD7JAW6"/>
<keyword evidence="10" id="KW-1185">Reference proteome</keyword>